<dbReference type="Pfam" id="PF13290">
    <property type="entry name" value="CHB_HEX_C_1"/>
    <property type="match status" value="1"/>
</dbReference>
<dbReference type="PROSITE" id="PS51910">
    <property type="entry name" value="GH18_2"/>
    <property type="match status" value="1"/>
</dbReference>
<dbReference type="GO" id="GO:0030246">
    <property type="term" value="F:carbohydrate binding"/>
    <property type="evidence" value="ECO:0007669"/>
    <property type="project" value="InterPro"/>
</dbReference>
<sequence length="499" mass="52815">MNVLKKKSVTKSLVLLVMLALLWNLFTAIPVSAAGRGAWAPDTAYAAGDTVTYNGSTYTCLQAHTSLAGWEPSNIPALWEQSGSAPEQAATPIFSPAGGTYTSPQTVTISCITNGAVIRYTTDGSTPTSSSPQYTGAISVESNMTIKAIAMVSGMGNSVIASATYTISTTSPTGKNLLVGYWHNFDNGLTPVMALRNVSTKWDVINVAFADIAGDGTVSFTPFNATDTSFSSDVSYLKGLGKKVVLSLGGQNGALNLPDGAAKTRFINSLISTIDKYGFSGVDIDIETGIFLGGGDTDFKNPTTPTIVNLIEAMKDITARYGSSFTLSMAPEVAYVQGGITAYGGPWGAYLPIIYGLKDKLTYIHVQHYNCGGNAALDGRTYNQGTADFEVAMAEMLLKGFPVANNSGNMFPALRQDQVIIGLPAAAGAAPSGGYINPAEMKKALDYLIKGTPYGGTYQLQNASGYSGFKGLMSWSVNWDAQNNYEFTNNYRAYFDTLN</sequence>
<dbReference type="PANTHER" id="PTHR45708:SF49">
    <property type="entry name" value="ENDOCHITINASE"/>
    <property type="match status" value="1"/>
</dbReference>
<keyword evidence="1" id="KW-0378">Hydrolase</keyword>
<feature type="chain" id="PRO_5011779539" evidence="4">
    <location>
        <begin position="34"/>
        <end position="499"/>
    </location>
</feature>
<dbReference type="Proteomes" id="UP000198806">
    <property type="component" value="Unassembled WGS sequence"/>
</dbReference>
<dbReference type="InterPro" id="IPR003610">
    <property type="entry name" value="CBM5/12"/>
</dbReference>
<feature type="domain" description="GH18" evidence="5">
    <location>
        <begin position="176"/>
        <end position="499"/>
    </location>
</feature>
<dbReference type="InterPro" id="IPR017853">
    <property type="entry name" value="GH"/>
</dbReference>
<dbReference type="STRING" id="1527.SAMN04489757_1223"/>
<dbReference type="SUPFAM" id="SSF51055">
    <property type="entry name" value="Carbohydrate binding domain"/>
    <property type="match status" value="1"/>
</dbReference>
<accession>A0A1I5GRK8</accession>
<keyword evidence="3" id="KW-0326">Glycosidase</keyword>
<dbReference type="InterPro" id="IPR050542">
    <property type="entry name" value="Glycosyl_Hydrlase18_Chitinase"/>
</dbReference>
<dbReference type="Gene3D" id="3.20.20.80">
    <property type="entry name" value="Glycosidases"/>
    <property type="match status" value="1"/>
</dbReference>
<evidence type="ECO:0000313" key="6">
    <source>
        <dbReference type="EMBL" id="SFO38704.1"/>
    </source>
</evidence>
<dbReference type="InterPro" id="IPR011583">
    <property type="entry name" value="Chitinase_II/V-like_cat"/>
</dbReference>
<evidence type="ECO:0000256" key="4">
    <source>
        <dbReference type="SAM" id="SignalP"/>
    </source>
</evidence>
<dbReference type="Pfam" id="PF02839">
    <property type="entry name" value="CBM_5_12"/>
    <property type="match status" value="1"/>
</dbReference>
<dbReference type="SMART" id="SM00636">
    <property type="entry name" value="Glyco_18"/>
    <property type="match status" value="1"/>
</dbReference>
<evidence type="ECO:0000313" key="7">
    <source>
        <dbReference type="Proteomes" id="UP000198806"/>
    </source>
</evidence>
<dbReference type="Pfam" id="PF00704">
    <property type="entry name" value="Glyco_hydro_18"/>
    <property type="match status" value="1"/>
</dbReference>
<dbReference type="CDD" id="cd12214">
    <property type="entry name" value="ChiA1_BD"/>
    <property type="match status" value="1"/>
</dbReference>
<keyword evidence="7" id="KW-1185">Reference proteome</keyword>
<organism evidence="6 7">
    <name type="scientific">Anaerocolumna aminovalerica</name>
    <dbReference type="NCBI Taxonomy" id="1527"/>
    <lineage>
        <taxon>Bacteria</taxon>
        <taxon>Bacillati</taxon>
        <taxon>Bacillota</taxon>
        <taxon>Clostridia</taxon>
        <taxon>Lachnospirales</taxon>
        <taxon>Lachnospiraceae</taxon>
        <taxon>Anaerocolumna</taxon>
    </lineage>
</organism>
<dbReference type="EMBL" id="FOWD01000022">
    <property type="protein sequence ID" value="SFO38704.1"/>
    <property type="molecule type" value="Genomic_DNA"/>
</dbReference>
<dbReference type="Gene3D" id="2.10.10.20">
    <property type="entry name" value="Carbohydrate-binding module superfamily 5/12"/>
    <property type="match status" value="1"/>
</dbReference>
<evidence type="ECO:0000256" key="3">
    <source>
        <dbReference type="ARBA" id="ARBA00023295"/>
    </source>
</evidence>
<dbReference type="GO" id="GO:0005975">
    <property type="term" value="P:carbohydrate metabolic process"/>
    <property type="evidence" value="ECO:0007669"/>
    <property type="project" value="InterPro"/>
</dbReference>
<dbReference type="SUPFAM" id="SSF51445">
    <property type="entry name" value="(Trans)glycosidases"/>
    <property type="match status" value="1"/>
</dbReference>
<proteinExistence type="predicted"/>
<reference evidence="6 7" key="1">
    <citation type="submission" date="2016-10" db="EMBL/GenBank/DDBJ databases">
        <authorList>
            <person name="de Groot N.N."/>
        </authorList>
    </citation>
    <scope>NUCLEOTIDE SEQUENCE [LARGE SCALE GENOMIC DNA]</scope>
    <source>
        <strain evidence="6 7">DSM 1283</strain>
    </source>
</reference>
<dbReference type="RefSeq" id="WP_091687231.1">
    <property type="nucleotide sequence ID" value="NZ_BAABFM010000004.1"/>
</dbReference>
<evidence type="ECO:0000259" key="5">
    <source>
        <dbReference type="PROSITE" id="PS51910"/>
    </source>
</evidence>
<protein>
    <submittedName>
        <fullName evidence="6">Chitinase</fullName>
    </submittedName>
</protein>
<dbReference type="InterPro" id="IPR036573">
    <property type="entry name" value="CBM_sf_5/12"/>
</dbReference>
<gene>
    <name evidence="6" type="ORF">SAMN04489757_1223</name>
</gene>
<keyword evidence="4" id="KW-0732">Signal</keyword>
<feature type="signal peptide" evidence="4">
    <location>
        <begin position="1"/>
        <end position="33"/>
    </location>
</feature>
<evidence type="ECO:0000256" key="1">
    <source>
        <dbReference type="ARBA" id="ARBA00022801"/>
    </source>
</evidence>
<dbReference type="PANTHER" id="PTHR45708">
    <property type="entry name" value="ENDOCHITINASE"/>
    <property type="match status" value="1"/>
</dbReference>
<name>A0A1I5GRK8_9FIRM</name>
<dbReference type="SMART" id="SM00495">
    <property type="entry name" value="ChtBD3"/>
    <property type="match status" value="1"/>
</dbReference>
<dbReference type="CDD" id="cd02871">
    <property type="entry name" value="GH18_chitinase_D-like"/>
    <property type="match status" value="1"/>
</dbReference>
<evidence type="ECO:0000256" key="2">
    <source>
        <dbReference type="ARBA" id="ARBA00023277"/>
    </source>
</evidence>
<dbReference type="AlphaFoldDB" id="A0A1I5GRK8"/>
<dbReference type="GO" id="GO:0008061">
    <property type="term" value="F:chitin binding"/>
    <property type="evidence" value="ECO:0007669"/>
    <property type="project" value="InterPro"/>
</dbReference>
<dbReference type="OrthoDB" id="315328at2"/>
<keyword evidence="2" id="KW-0119">Carbohydrate metabolism</keyword>
<dbReference type="GO" id="GO:0004553">
    <property type="term" value="F:hydrolase activity, hydrolyzing O-glycosyl compounds"/>
    <property type="evidence" value="ECO:0007669"/>
    <property type="project" value="InterPro"/>
</dbReference>
<dbReference type="InterPro" id="IPR001223">
    <property type="entry name" value="Glyco_hydro18_cat"/>
</dbReference>
<dbReference type="GO" id="GO:0005576">
    <property type="term" value="C:extracellular region"/>
    <property type="evidence" value="ECO:0007669"/>
    <property type="project" value="InterPro"/>
</dbReference>
<dbReference type="InterPro" id="IPR059177">
    <property type="entry name" value="GH29D-like_dom"/>
</dbReference>